<feature type="compositionally biased region" description="Low complexity" evidence="1">
    <location>
        <begin position="24"/>
        <end position="42"/>
    </location>
</feature>
<gene>
    <name evidence="3" type="ORF">C731_2751</name>
</gene>
<feature type="region of interest" description="Disordered" evidence="1">
    <location>
        <begin position="24"/>
        <end position="57"/>
    </location>
</feature>
<dbReference type="STRING" id="1122247.GCA_000379865_02546"/>
<evidence type="ECO:0000313" key="3">
    <source>
        <dbReference type="EMBL" id="EKF23252.1"/>
    </source>
</evidence>
<name>K5BET2_MYCHD</name>
<keyword evidence="4" id="KW-1185">Reference proteome</keyword>
<feature type="domain" description="Transglycosylase SLT" evidence="2">
    <location>
        <begin position="157"/>
        <end position="258"/>
    </location>
</feature>
<proteinExistence type="predicted"/>
<dbReference type="EMBL" id="AMRA01000075">
    <property type="protein sequence ID" value="EKF23252.1"/>
    <property type="molecule type" value="Genomic_DNA"/>
</dbReference>
<dbReference type="Gene3D" id="1.10.530.10">
    <property type="match status" value="1"/>
</dbReference>
<dbReference type="Proteomes" id="UP000006265">
    <property type="component" value="Unassembled WGS sequence"/>
</dbReference>
<dbReference type="Pfam" id="PF01464">
    <property type="entry name" value="SLT"/>
    <property type="match status" value="1"/>
</dbReference>
<dbReference type="SUPFAM" id="SSF54001">
    <property type="entry name" value="Cysteine proteinases"/>
    <property type="match status" value="1"/>
</dbReference>
<dbReference type="CDD" id="cd13399">
    <property type="entry name" value="Slt35-like"/>
    <property type="match status" value="1"/>
</dbReference>
<accession>K5BET2</accession>
<dbReference type="Gene3D" id="1.10.3670.10">
    <property type="entry name" value="Putative xylanase like domain"/>
    <property type="match status" value="1"/>
</dbReference>
<evidence type="ECO:0000259" key="2">
    <source>
        <dbReference type="Pfam" id="PF01464"/>
    </source>
</evidence>
<reference evidence="3 4" key="1">
    <citation type="journal article" date="2012" name="J. Bacteriol.">
        <title>Genome sequence of Mycobacterium hassiacum DSM 44199, a rare source of heat-stable mycobacterial proteins.</title>
        <authorList>
            <person name="Tiago I."/>
            <person name="Maranha A."/>
            <person name="Mendes V."/>
            <person name="Alarico S."/>
            <person name="Moynihan P.J."/>
            <person name="Clarke A.J."/>
            <person name="Macedo-Ribeiro S."/>
            <person name="Pereira P.J."/>
            <person name="Empadinhas N."/>
        </authorList>
    </citation>
    <scope>NUCLEOTIDE SEQUENCE [LARGE SCALE GENOMIC DNA]</scope>
    <source>
        <strain evidence="4">DSM 44199 / CIP 105218 / JCM 12690 / 3849</strain>
    </source>
</reference>
<dbReference type="eggNOG" id="COG0741">
    <property type="taxonomic scope" value="Bacteria"/>
</dbReference>
<dbReference type="InterPro" id="IPR038765">
    <property type="entry name" value="Papain-like_cys_pep_sf"/>
</dbReference>
<dbReference type="Pfam" id="PF07313">
    <property type="entry name" value="AmiA-like"/>
    <property type="match status" value="1"/>
</dbReference>
<dbReference type="eggNOG" id="COG2027">
    <property type="taxonomic scope" value="Bacteria"/>
</dbReference>
<sequence length="546" mass="58716">MSSPATLLAAALLGVAVVLGGCSRSPAPSEPTPTTEPSARAPVAAPTPEPRRELASDPVQLADDLVADERALRDPASPESVLTAAAHRQQAAYRALGRHPEWDPIARPRIPAELREIYDLNVAARRHLTALSEGTAQDTLPAWRIVDPTPADELMRYYREAESATGVGWQYLAAINFVETAFGRIAGVSTAGAQGPMQFLPSTFAAYGEGGDINSPRDAILAAGRYLAANGFATDRAHALWRYNNSDHYVRAVEAYAAAMAADPAAFPAYHRWQVYYKTTVGDVLLPVGYQAGERVSVTSYLAAQGKPVAELSPGSEQRLDRLLTVTRRTTDPVSRSESLSREFLGTPYRANTLIGSADVPEQLVANLEQVDCFTFADHVEAAKRATTREEFFAALTEVRYRDGAVSFANRKHFFTDWAATSPPVATDITASLSPDAVAVHKQLNQKDSGGWYLPGLPVVARTVSYLPSDRVDDSVLAGLRTGDYLGAYATDGGLDVTHVGIVVNTPQGPVLRNASSLPADMRVVDTPLREYLGTVPGVVVLRPLR</sequence>
<organism evidence="3 4">
    <name type="scientific">Mycolicibacterium hassiacum (strain DSM 44199 / CIP 105218 / JCM 12690 / 3849)</name>
    <name type="common">Mycobacterium hassiacum</name>
    <dbReference type="NCBI Taxonomy" id="1122247"/>
    <lineage>
        <taxon>Bacteria</taxon>
        <taxon>Bacillati</taxon>
        <taxon>Actinomycetota</taxon>
        <taxon>Actinomycetes</taxon>
        <taxon>Mycobacteriales</taxon>
        <taxon>Mycobacteriaceae</taxon>
        <taxon>Mycolicibacterium</taxon>
    </lineage>
</organism>
<comment type="caution">
    <text evidence="3">The sequence shown here is derived from an EMBL/GenBank/DDBJ whole genome shotgun (WGS) entry which is preliminary data.</text>
</comment>
<dbReference type="PATRIC" id="fig|1122247.3.peg.2642"/>
<dbReference type="InterPro" id="IPR010846">
    <property type="entry name" value="AmiA-like"/>
</dbReference>
<evidence type="ECO:0000313" key="4">
    <source>
        <dbReference type="Proteomes" id="UP000006265"/>
    </source>
</evidence>
<evidence type="ECO:0000256" key="1">
    <source>
        <dbReference type="SAM" id="MobiDB-lite"/>
    </source>
</evidence>
<dbReference type="InterPro" id="IPR023346">
    <property type="entry name" value="Lysozyme-like_dom_sf"/>
</dbReference>
<dbReference type="SUPFAM" id="SSF53955">
    <property type="entry name" value="Lysozyme-like"/>
    <property type="match status" value="1"/>
</dbReference>
<protein>
    <recommendedName>
        <fullName evidence="2">Transglycosylase SLT domain-containing protein</fullName>
    </recommendedName>
</protein>
<dbReference type="AlphaFoldDB" id="K5BET2"/>
<dbReference type="Gene3D" id="2.30.260.10">
    <property type="entry name" value="putative xylanase like domain"/>
    <property type="match status" value="1"/>
</dbReference>
<dbReference type="InterPro" id="IPR008258">
    <property type="entry name" value="Transglycosylase_SLT_dom_1"/>
</dbReference>
<dbReference type="OrthoDB" id="9796191at2"/>